<keyword evidence="4 6" id="KW-0378">Hydrolase</keyword>
<keyword evidence="2 6" id="KW-0963">Cytoplasm</keyword>
<dbReference type="NCBIfam" id="TIGR01280">
    <property type="entry name" value="xseB"/>
    <property type="match status" value="1"/>
</dbReference>
<dbReference type="EC" id="3.1.11.6" evidence="6"/>
<organism evidence="7 8">
    <name type="scientific">Aquiflexum balticum DSM 16537</name>
    <dbReference type="NCBI Taxonomy" id="758820"/>
    <lineage>
        <taxon>Bacteria</taxon>
        <taxon>Pseudomonadati</taxon>
        <taxon>Bacteroidota</taxon>
        <taxon>Cytophagia</taxon>
        <taxon>Cytophagales</taxon>
        <taxon>Cyclobacteriaceae</taxon>
        <taxon>Aquiflexum</taxon>
    </lineage>
</organism>
<dbReference type="OrthoDB" id="9813898at2"/>
<comment type="catalytic activity">
    <reaction evidence="6">
        <text>Exonucleolytic cleavage in either 5'- to 3'- or 3'- to 5'-direction to yield nucleoside 5'-phosphates.</text>
        <dbReference type="EC" id="3.1.11.6"/>
    </reaction>
</comment>
<dbReference type="GO" id="GO:0009318">
    <property type="term" value="C:exodeoxyribonuclease VII complex"/>
    <property type="evidence" value="ECO:0007669"/>
    <property type="project" value="UniProtKB-UniRule"/>
</dbReference>
<dbReference type="GO" id="GO:0006308">
    <property type="term" value="P:DNA catabolic process"/>
    <property type="evidence" value="ECO:0007669"/>
    <property type="project" value="UniProtKB-UniRule"/>
</dbReference>
<dbReference type="Pfam" id="PF02609">
    <property type="entry name" value="Exonuc_VII_S"/>
    <property type="match status" value="1"/>
</dbReference>
<dbReference type="Gene3D" id="1.10.287.1040">
    <property type="entry name" value="Exonuclease VII, small subunit"/>
    <property type="match status" value="1"/>
</dbReference>
<evidence type="ECO:0000256" key="4">
    <source>
        <dbReference type="ARBA" id="ARBA00022801"/>
    </source>
</evidence>
<evidence type="ECO:0000256" key="3">
    <source>
        <dbReference type="ARBA" id="ARBA00022722"/>
    </source>
</evidence>
<dbReference type="RefSeq" id="WP_084122640.1">
    <property type="nucleotide sequence ID" value="NZ_LT838813.1"/>
</dbReference>
<comment type="function">
    <text evidence="6">Bidirectionally degrades single-stranded DNA into large acid-insoluble oligonucleotides, which are then degraded further into small acid-soluble oligonucleotides.</text>
</comment>
<sequence>MENKTISYDKAVARIEEIVNLLESGEKGMDELSDLVKEATSLVKYCKNKLRMTESEISKALGEEEENH</sequence>
<keyword evidence="5 6" id="KW-0269">Exonuclease</keyword>
<dbReference type="InterPro" id="IPR003761">
    <property type="entry name" value="Exonuc_VII_S"/>
</dbReference>
<dbReference type="EMBL" id="LT838813">
    <property type="protein sequence ID" value="SMD45690.1"/>
    <property type="molecule type" value="Genomic_DNA"/>
</dbReference>
<dbReference type="SUPFAM" id="SSF116842">
    <property type="entry name" value="XseB-like"/>
    <property type="match status" value="1"/>
</dbReference>
<dbReference type="STRING" id="758820.SAMN00777080_4351"/>
<comment type="subunit">
    <text evidence="6">Heterooligomer composed of large and small subunits.</text>
</comment>
<keyword evidence="3 6" id="KW-0540">Nuclease</keyword>
<evidence type="ECO:0000313" key="7">
    <source>
        <dbReference type="EMBL" id="SMD45690.1"/>
    </source>
</evidence>
<evidence type="ECO:0000256" key="2">
    <source>
        <dbReference type="ARBA" id="ARBA00022490"/>
    </source>
</evidence>
<gene>
    <name evidence="6" type="primary">xseB</name>
    <name evidence="7" type="ORF">SAMN00777080_4351</name>
</gene>
<evidence type="ECO:0000256" key="5">
    <source>
        <dbReference type="ARBA" id="ARBA00022839"/>
    </source>
</evidence>
<evidence type="ECO:0000256" key="6">
    <source>
        <dbReference type="HAMAP-Rule" id="MF_00337"/>
    </source>
</evidence>
<reference evidence="8" key="1">
    <citation type="submission" date="2017-04" db="EMBL/GenBank/DDBJ databases">
        <authorList>
            <person name="Varghese N."/>
            <person name="Submissions S."/>
        </authorList>
    </citation>
    <scope>NUCLEOTIDE SEQUENCE [LARGE SCALE GENOMIC DNA]</scope>
    <source>
        <strain evidence="8">DSM 16537</strain>
    </source>
</reference>
<dbReference type="GO" id="GO:0005737">
    <property type="term" value="C:cytoplasm"/>
    <property type="evidence" value="ECO:0007669"/>
    <property type="project" value="UniProtKB-SubCell"/>
</dbReference>
<dbReference type="HAMAP" id="MF_00337">
    <property type="entry name" value="Exonuc_7_S"/>
    <property type="match status" value="1"/>
</dbReference>
<dbReference type="Proteomes" id="UP000192333">
    <property type="component" value="Chromosome I"/>
</dbReference>
<dbReference type="AlphaFoldDB" id="A0A1W2H9W8"/>
<evidence type="ECO:0000313" key="8">
    <source>
        <dbReference type="Proteomes" id="UP000192333"/>
    </source>
</evidence>
<comment type="similarity">
    <text evidence="1 6">Belongs to the XseB family.</text>
</comment>
<keyword evidence="8" id="KW-1185">Reference proteome</keyword>
<protein>
    <recommendedName>
        <fullName evidence="6">Exodeoxyribonuclease 7 small subunit</fullName>
        <ecNumber evidence="6">3.1.11.6</ecNumber>
    </recommendedName>
    <alternativeName>
        <fullName evidence="6">Exodeoxyribonuclease VII small subunit</fullName>
        <shortName evidence="6">Exonuclease VII small subunit</shortName>
    </alternativeName>
</protein>
<accession>A0A1W2H9W8</accession>
<comment type="subcellular location">
    <subcellularLocation>
        <location evidence="6">Cytoplasm</location>
    </subcellularLocation>
</comment>
<name>A0A1W2H9W8_9BACT</name>
<proteinExistence type="inferred from homology"/>
<evidence type="ECO:0000256" key="1">
    <source>
        <dbReference type="ARBA" id="ARBA00009998"/>
    </source>
</evidence>
<dbReference type="InterPro" id="IPR037004">
    <property type="entry name" value="Exonuc_VII_ssu_sf"/>
</dbReference>
<dbReference type="GO" id="GO:0008855">
    <property type="term" value="F:exodeoxyribonuclease VII activity"/>
    <property type="evidence" value="ECO:0007669"/>
    <property type="project" value="UniProtKB-UniRule"/>
</dbReference>